<dbReference type="InterPro" id="IPR027277">
    <property type="entry name" value="NadC/ModD"/>
</dbReference>
<keyword evidence="6 10" id="KW-0328">Glycosyltransferase</keyword>
<evidence type="ECO:0000313" key="13">
    <source>
        <dbReference type="EMBL" id="MFC0473651.1"/>
    </source>
</evidence>
<comment type="function">
    <text evidence="1">Involved in the catabolism of quinolinic acid (QA).</text>
</comment>
<evidence type="ECO:0000259" key="11">
    <source>
        <dbReference type="Pfam" id="PF01729"/>
    </source>
</evidence>
<organism evidence="13 14">
    <name type="scientific">Halalkalibacter kiskunsagensis</name>
    <dbReference type="NCBI Taxonomy" id="1548599"/>
    <lineage>
        <taxon>Bacteria</taxon>
        <taxon>Bacillati</taxon>
        <taxon>Bacillota</taxon>
        <taxon>Bacilli</taxon>
        <taxon>Bacillales</taxon>
        <taxon>Bacillaceae</taxon>
        <taxon>Halalkalibacter</taxon>
    </lineage>
</organism>
<evidence type="ECO:0000256" key="3">
    <source>
        <dbReference type="ARBA" id="ARBA00009400"/>
    </source>
</evidence>
<keyword evidence="5" id="KW-0662">Pyridine nucleotide biosynthesis</keyword>
<dbReference type="Pfam" id="PF01729">
    <property type="entry name" value="QRPTase_C"/>
    <property type="match status" value="1"/>
</dbReference>
<dbReference type="PANTHER" id="PTHR32179:SF3">
    <property type="entry name" value="NICOTINATE-NUCLEOTIDE PYROPHOSPHORYLASE [CARBOXYLATING]"/>
    <property type="match status" value="1"/>
</dbReference>
<dbReference type="GO" id="GO:0004514">
    <property type="term" value="F:nicotinate-nucleotide diphosphorylase (carboxylating) activity"/>
    <property type="evidence" value="ECO:0007669"/>
    <property type="project" value="UniProtKB-EC"/>
</dbReference>
<protein>
    <recommendedName>
        <fullName evidence="4">nicotinate-nucleotide diphosphorylase (carboxylating)</fullName>
        <ecNumber evidence="4">2.4.2.19</ecNumber>
    </recommendedName>
    <alternativeName>
        <fullName evidence="8">Quinolinate phosphoribosyltransferase [decarboxylating]</fullName>
    </alternativeName>
</protein>
<dbReference type="Proteomes" id="UP001589838">
    <property type="component" value="Unassembled WGS sequence"/>
</dbReference>
<sequence>MNNILVKKQLESFLLEDLGEIDITSETAISHEAIGQAKLVAKENGIMAGADIWTIGYSIIDPTISVNVLVDDGEAFQKGDTIAQFKGKVIPMLAGERVLLNILQRMSGIATMTQTAINTLEDPSIRICDTRKTTPGLRVFEKYAVRCGGGFNHRRNLSDAVMLKENHILACGGITNAVNTVRAQIGHMVKVEVETTNEAEVKEAIEAKVDVIMFDNATPEEIKSYVKLVPECIKTEASGGITLNNLSSFRGTGVGYISLGCLTHSVKATDISFLLEEEL</sequence>
<reference evidence="13 14" key="1">
    <citation type="submission" date="2024-09" db="EMBL/GenBank/DDBJ databases">
        <authorList>
            <person name="Sun Q."/>
            <person name="Mori K."/>
        </authorList>
    </citation>
    <scope>NUCLEOTIDE SEQUENCE [LARGE SCALE GENOMIC DNA]</scope>
    <source>
        <strain evidence="13 14">NCAIM B.02610</strain>
    </source>
</reference>
<dbReference type="PANTHER" id="PTHR32179">
    <property type="entry name" value="NICOTINATE-NUCLEOTIDE PYROPHOSPHORYLASE [CARBOXYLATING]"/>
    <property type="match status" value="1"/>
</dbReference>
<evidence type="ECO:0000259" key="12">
    <source>
        <dbReference type="Pfam" id="PF02749"/>
    </source>
</evidence>
<evidence type="ECO:0000313" key="14">
    <source>
        <dbReference type="Proteomes" id="UP001589838"/>
    </source>
</evidence>
<dbReference type="InterPro" id="IPR037128">
    <property type="entry name" value="Quinolinate_PRibosylTase_N_sf"/>
</dbReference>
<evidence type="ECO:0000256" key="4">
    <source>
        <dbReference type="ARBA" id="ARBA00011944"/>
    </source>
</evidence>
<comment type="similarity">
    <text evidence="3 10">Belongs to the NadC/ModD family.</text>
</comment>
<dbReference type="Pfam" id="PF02749">
    <property type="entry name" value="QRPTase_N"/>
    <property type="match status" value="1"/>
</dbReference>
<dbReference type="SUPFAM" id="SSF54675">
    <property type="entry name" value="Nicotinate/Quinolinate PRTase N-terminal domain-like"/>
    <property type="match status" value="1"/>
</dbReference>
<dbReference type="InterPro" id="IPR004393">
    <property type="entry name" value="NadC"/>
</dbReference>
<evidence type="ECO:0000256" key="5">
    <source>
        <dbReference type="ARBA" id="ARBA00022642"/>
    </source>
</evidence>
<dbReference type="RefSeq" id="WP_335961466.1">
    <property type="nucleotide sequence ID" value="NZ_JAXBLX010000017.1"/>
</dbReference>
<evidence type="ECO:0000256" key="6">
    <source>
        <dbReference type="ARBA" id="ARBA00022676"/>
    </source>
</evidence>
<comment type="caution">
    <text evidence="13">The sequence shown here is derived from an EMBL/GenBank/DDBJ whole genome shotgun (WGS) entry which is preliminary data.</text>
</comment>
<accession>A0ABV6KJZ0</accession>
<dbReference type="InterPro" id="IPR002638">
    <property type="entry name" value="Quinolinate_PRibosylTrfase_C"/>
</dbReference>
<dbReference type="Gene3D" id="3.90.1170.20">
    <property type="entry name" value="Quinolinate phosphoribosyl transferase, N-terminal domain"/>
    <property type="match status" value="1"/>
</dbReference>
<comment type="pathway">
    <text evidence="2">Cofactor biosynthesis; NAD(+) biosynthesis; nicotinate D-ribonucleotide from quinolinate: step 1/1.</text>
</comment>
<keyword evidence="14" id="KW-1185">Reference proteome</keyword>
<comment type="catalytic activity">
    <reaction evidence="9">
        <text>nicotinate beta-D-ribonucleotide + CO2 + diphosphate = quinolinate + 5-phospho-alpha-D-ribose 1-diphosphate + 2 H(+)</text>
        <dbReference type="Rhea" id="RHEA:12733"/>
        <dbReference type="ChEBI" id="CHEBI:15378"/>
        <dbReference type="ChEBI" id="CHEBI:16526"/>
        <dbReference type="ChEBI" id="CHEBI:29959"/>
        <dbReference type="ChEBI" id="CHEBI:33019"/>
        <dbReference type="ChEBI" id="CHEBI:57502"/>
        <dbReference type="ChEBI" id="CHEBI:58017"/>
        <dbReference type="EC" id="2.4.2.19"/>
    </reaction>
</comment>
<dbReference type="EMBL" id="JBHLUX010000095">
    <property type="protein sequence ID" value="MFC0473651.1"/>
    <property type="molecule type" value="Genomic_DNA"/>
</dbReference>
<dbReference type="InterPro" id="IPR013785">
    <property type="entry name" value="Aldolase_TIM"/>
</dbReference>
<gene>
    <name evidence="13" type="primary">nadC</name>
    <name evidence="13" type="ORF">ACFFHM_24865</name>
</gene>
<evidence type="ECO:0000256" key="9">
    <source>
        <dbReference type="ARBA" id="ARBA00047445"/>
    </source>
</evidence>
<proteinExistence type="inferred from homology"/>
<evidence type="ECO:0000256" key="8">
    <source>
        <dbReference type="ARBA" id="ARBA00033102"/>
    </source>
</evidence>
<feature type="domain" description="Quinolinate phosphoribosyl transferase C-terminal" evidence="11">
    <location>
        <begin position="109"/>
        <end position="272"/>
    </location>
</feature>
<dbReference type="CDD" id="cd01572">
    <property type="entry name" value="QPRTase"/>
    <property type="match status" value="1"/>
</dbReference>
<name>A0ABV6KJZ0_9BACI</name>
<dbReference type="SUPFAM" id="SSF51690">
    <property type="entry name" value="Nicotinate/Quinolinate PRTase C-terminal domain-like"/>
    <property type="match status" value="1"/>
</dbReference>
<evidence type="ECO:0000256" key="7">
    <source>
        <dbReference type="ARBA" id="ARBA00022679"/>
    </source>
</evidence>
<evidence type="ECO:0000256" key="1">
    <source>
        <dbReference type="ARBA" id="ARBA00003237"/>
    </source>
</evidence>
<feature type="domain" description="Quinolinate phosphoribosyl transferase N-terminal" evidence="12">
    <location>
        <begin position="22"/>
        <end position="107"/>
    </location>
</feature>
<evidence type="ECO:0000256" key="10">
    <source>
        <dbReference type="PIRNR" id="PIRNR006250"/>
    </source>
</evidence>
<dbReference type="InterPro" id="IPR036068">
    <property type="entry name" value="Nicotinate_pribotase-like_C"/>
</dbReference>
<dbReference type="Gene3D" id="3.20.20.70">
    <property type="entry name" value="Aldolase class I"/>
    <property type="match status" value="1"/>
</dbReference>
<dbReference type="InterPro" id="IPR022412">
    <property type="entry name" value="Quinolinate_PRibosylTrfase_N"/>
</dbReference>
<evidence type="ECO:0000256" key="2">
    <source>
        <dbReference type="ARBA" id="ARBA00004893"/>
    </source>
</evidence>
<dbReference type="PIRSF" id="PIRSF006250">
    <property type="entry name" value="NadC_ModD"/>
    <property type="match status" value="1"/>
</dbReference>
<dbReference type="EC" id="2.4.2.19" evidence="4"/>
<keyword evidence="7 10" id="KW-0808">Transferase</keyword>
<dbReference type="NCBIfam" id="TIGR00078">
    <property type="entry name" value="nadC"/>
    <property type="match status" value="1"/>
</dbReference>